<name>A0A0F9CWG4_9ZZZZ</name>
<dbReference type="Pfam" id="PF01855">
    <property type="entry name" value="POR_N"/>
    <property type="match status" value="1"/>
</dbReference>
<dbReference type="InterPro" id="IPR033412">
    <property type="entry name" value="PFOR_II"/>
</dbReference>
<dbReference type="InterPro" id="IPR029061">
    <property type="entry name" value="THDP-binding"/>
</dbReference>
<dbReference type="SUPFAM" id="SSF52518">
    <property type="entry name" value="Thiamin diphosphate-binding fold (THDP-binding)"/>
    <property type="match status" value="1"/>
</dbReference>
<dbReference type="Gene3D" id="3.40.50.970">
    <property type="match status" value="1"/>
</dbReference>
<dbReference type="InterPro" id="IPR002880">
    <property type="entry name" value="Pyrv_Fd/Flavodoxin_OxRdtase_N"/>
</dbReference>
<keyword evidence="1" id="KW-0560">Oxidoreductase</keyword>
<dbReference type="InterPro" id="IPR009014">
    <property type="entry name" value="Transketo_C/PFOR_II"/>
</dbReference>
<protein>
    <recommendedName>
        <fullName evidence="5">Pyruvate:ferredoxin oxidoreductase core domain-containing protein</fullName>
    </recommendedName>
</protein>
<organism evidence="4">
    <name type="scientific">marine sediment metagenome</name>
    <dbReference type="NCBI Taxonomy" id="412755"/>
    <lineage>
        <taxon>unclassified sequences</taxon>
        <taxon>metagenomes</taxon>
        <taxon>ecological metagenomes</taxon>
    </lineage>
</organism>
<dbReference type="Pfam" id="PF17147">
    <property type="entry name" value="PFOR_II"/>
    <property type="match status" value="1"/>
</dbReference>
<feature type="non-terminal residue" evidence="4">
    <location>
        <position position="1"/>
    </location>
</feature>
<reference evidence="4" key="1">
    <citation type="journal article" date="2015" name="Nature">
        <title>Complex archaea that bridge the gap between prokaryotes and eukaryotes.</title>
        <authorList>
            <person name="Spang A."/>
            <person name="Saw J.H."/>
            <person name="Jorgensen S.L."/>
            <person name="Zaremba-Niedzwiedzka K."/>
            <person name="Martijn J."/>
            <person name="Lind A.E."/>
            <person name="van Eijk R."/>
            <person name="Schleper C."/>
            <person name="Guy L."/>
            <person name="Ettema T.J."/>
        </authorList>
    </citation>
    <scope>NUCLEOTIDE SEQUENCE</scope>
</reference>
<dbReference type="GO" id="GO:0016491">
    <property type="term" value="F:oxidoreductase activity"/>
    <property type="evidence" value="ECO:0007669"/>
    <property type="project" value="UniProtKB-KW"/>
</dbReference>
<dbReference type="AlphaFoldDB" id="A0A0F9CWG4"/>
<evidence type="ECO:0008006" key="5">
    <source>
        <dbReference type="Google" id="ProtNLM"/>
    </source>
</evidence>
<gene>
    <name evidence="4" type="ORF">LCGC14_2272510</name>
</gene>
<dbReference type="InterPro" id="IPR052368">
    <property type="entry name" value="2-oxoacid_oxidoreductase"/>
</dbReference>
<dbReference type="SUPFAM" id="SSF52922">
    <property type="entry name" value="TK C-terminal domain-like"/>
    <property type="match status" value="1"/>
</dbReference>
<evidence type="ECO:0000259" key="2">
    <source>
        <dbReference type="Pfam" id="PF01855"/>
    </source>
</evidence>
<evidence type="ECO:0000259" key="3">
    <source>
        <dbReference type="Pfam" id="PF17147"/>
    </source>
</evidence>
<dbReference type="EMBL" id="LAZR01031447">
    <property type="protein sequence ID" value="KKL53733.1"/>
    <property type="molecule type" value="Genomic_DNA"/>
</dbReference>
<dbReference type="PANTHER" id="PTHR43088:SF1">
    <property type="entry name" value="SUBUNIT OF PYRUVATE:FLAVODOXIN OXIDOREDUCTASE"/>
    <property type="match status" value="1"/>
</dbReference>
<feature type="domain" description="Pyruvate:ferredoxin oxidoreductase core" evidence="3">
    <location>
        <begin position="124"/>
        <end position="218"/>
    </location>
</feature>
<feature type="domain" description="Pyruvate flavodoxin/ferredoxin oxidoreductase pyrimidine binding" evidence="2">
    <location>
        <begin position="11"/>
        <end position="70"/>
    </location>
</feature>
<evidence type="ECO:0000313" key="4">
    <source>
        <dbReference type="EMBL" id="KKL53733.1"/>
    </source>
</evidence>
<comment type="caution">
    <text evidence="4">The sequence shown here is derived from an EMBL/GenBank/DDBJ whole genome shotgun (WGS) entry which is preliminary data.</text>
</comment>
<proteinExistence type="predicted"/>
<accession>A0A0F9CWG4</accession>
<sequence length="226" mass="24730">FQATRGGGHGDYRLIVLAPASVQEMHDFAAGAFDLADKYRNPVMILADGQLGQMMEPVVLSDRQPERIEKPWSLTGAKGRDRNIVRSYYPRGGGLEEHNLRMQEKLRLIDRSEVRWESVQTDSAKIMVVAYGTAARLAGGAVRLARAEGIQAGLLRPKTVWPFPTRQIAAAMDRVKKVLVVELSAGQMIEDVRLAVDGRVPVALLGRPGGGVPAVADVLARIRELN</sequence>
<dbReference type="PANTHER" id="PTHR43088">
    <property type="entry name" value="SUBUNIT OF PYRUVATE:FLAVODOXIN OXIDOREDUCTASE-RELATED"/>
    <property type="match status" value="1"/>
</dbReference>
<evidence type="ECO:0000256" key="1">
    <source>
        <dbReference type="ARBA" id="ARBA00023002"/>
    </source>
</evidence>
<dbReference type="Gene3D" id="3.40.50.920">
    <property type="match status" value="1"/>
</dbReference>